<dbReference type="GO" id="GO:0008234">
    <property type="term" value="F:cysteine-type peptidase activity"/>
    <property type="evidence" value="ECO:0007669"/>
    <property type="project" value="InterPro"/>
</dbReference>
<evidence type="ECO:0000256" key="5">
    <source>
        <dbReference type="ARBA" id="ARBA00022884"/>
    </source>
</evidence>
<feature type="compositionally biased region" description="Basic and acidic residues" evidence="6">
    <location>
        <begin position="258"/>
        <end position="271"/>
    </location>
</feature>
<gene>
    <name evidence="8" type="ORF">F2Q68_00045335</name>
</gene>
<reference evidence="8" key="1">
    <citation type="submission" date="2019-12" db="EMBL/GenBank/DDBJ databases">
        <title>Genome sequencing and annotation of Brassica cretica.</title>
        <authorList>
            <person name="Studholme D.J."/>
            <person name="Sarris P.F."/>
        </authorList>
    </citation>
    <scope>NUCLEOTIDE SEQUENCE</scope>
    <source>
        <strain evidence="8">PFS-001/15</strain>
        <tissue evidence="8">Leaf</tissue>
    </source>
</reference>
<evidence type="ECO:0000259" key="7">
    <source>
        <dbReference type="PROSITE" id="PS50882"/>
    </source>
</evidence>
<dbReference type="InterPro" id="IPR003653">
    <property type="entry name" value="Peptidase_C48_C"/>
</dbReference>
<dbReference type="PROSITE" id="PS50882">
    <property type="entry name" value="YTH"/>
    <property type="match status" value="1"/>
</dbReference>
<keyword evidence="5" id="KW-0694">RNA-binding</keyword>
<dbReference type="CDD" id="cd21134">
    <property type="entry name" value="YTH"/>
    <property type="match status" value="1"/>
</dbReference>
<evidence type="ECO:0000256" key="3">
    <source>
        <dbReference type="ARBA" id="ARBA00022670"/>
    </source>
</evidence>
<keyword evidence="4" id="KW-0378">Hydrolase</keyword>
<comment type="caution">
    <text evidence="8">The sequence shown here is derived from an EMBL/GenBank/DDBJ whole genome shotgun (WGS) entry which is preliminary data.</text>
</comment>
<evidence type="ECO:0000313" key="9">
    <source>
        <dbReference type="Proteomes" id="UP000712281"/>
    </source>
</evidence>
<dbReference type="GO" id="GO:0061157">
    <property type="term" value="P:mRNA destabilization"/>
    <property type="evidence" value="ECO:0007669"/>
    <property type="project" value="TreeGrafter"/>
</dbReference>
<keyword evidence="2" id="KW-0963">Cytoplasm</keyword>
<evidence type="ECO:0000256" key="4">
    <source>
        <dbReference type="ARBA" id="ARBA00022801"/>
    </source>
</evidence>
<feature type="region of interest" description="Disordered" evidence="6">
    <location>
        <begin position="219"/>
        <end position="285"/>
    </location>
</feature>
<name>A0A8S9LNN5_BRACR</name>
<proteinExistence type="predicted"/>
<dbReference type="InterPro" id="IPR007275">
    <property type="entry name" value="YTH_domain"/>
</dbReference>
<keyword evidence="3" id="KW-0645">Protease</keyword>
<feature type="domain" description="YTH" evidence="7">
    <location>
        <begin position="323"/>
        <end position="464"/>
    </location>
</feature>
<dbReference type="GO" id="GO:0006508">
    <property type="term" value="P:proteolysis"/>
    <property type="evidence" value="ECO:0007669"/>
    <property type="project" value="UniProtKB-KW"/>
</dbReference>
<sequence length="827" mass="91941">MVKNLKVDPLAKVAASSTSMVSESDLIENVCLYVSATEDMVKNLKVDPLAKVAASSTSMKNQSEPYYETLETYQGLPCPYGGYYGFYYPSVDGSLGEAKDNGYYGYGTDVQYPVMQGENGSLIYMMPGFQSYDVSPTYMPISPAGVSSQALNSPMYAAQGYYQNQYGYGNVSSPTYLWDPVGDNYVYGVASNNQSMKQNISSSSSHNYSNYYSKSKTSFTGHGMGGRPKTPQKSSYAPLPPHNQERGGPLKKKYGASNRDETEKLKARNKENGSSMSENVQEDGECESCLLDGEGKGRSNGVGSVIKRDQYNLPSFQSKYEEAMFFVIKSYSEDDIHKSIKYNVWSSTLNGNKKLDSAYQESQKKVAENGGTCPVFLFFSVNASGQFCGVAEMTGRVDNEKSMEFWQQDKWTGYFPVKWHIIKDVPNPQLRHVILENNENKPVTNSRDTQEVRLQQGNEVLNIFKSYAAKTSILDDFDFYENREMVMVQKKLRFNPKQEEDLVADIQTLEISDTVKEGNTDITGTLDSLKATVIQAVAEYMMSKDTLGDVVKDIDGYANSVGKSGGHTPPAVPVVINQGKESELSQVQSEHESRSNSFEPASGDVVAAPVQEKPPTAVYSTTVKFKKLISNIDADTLVDFSNGLVLKGNELLAISSIIPRLIRRESLFKNINPANDPRADMLPCRFYGAFAAEYSKFKKCRRQEGFAFNSDLVNSVTVRCDELGKEWLKDIDYLYSPFNIDKNRCVGLVVDLRLRTLTVFDCTASARRASRLKPQLEFICEMNTHVTQASVRANTGILSLLFMEAHAVGGSEKVRLVNEVGIRQRAE</sequence>
<dbReference type="GO" id="GO:0003729">
    <property type="term" value="F:mRNA binding"/>
    <property type="evidence" value="ECO:0007669"/>
    <property type="project" value="TreeGrafter"/>
</dbReference>
<dbReference type="AlphaFoldDB" id="A0A8S9LNN5"/>
<accession>A0A8S9LNN5</accession>
<dbReference type="PANTHER" id="PTHR12357:SF74">
    <property type="entry name" value="YTH DOMAIN-CONTAINING FAMILY PROTEIN"/>
    <property type="match status" value="1"/>
</dbReference>
<evidence type="ECO:0000256" key="6">
    <source>
        <dbReference type="SAM" id="MobiDB-lite"/>
    </source>
</evidence>
<evidence type="ECO:0000313" key="8">
    <source>
        <dbReference type="EMBL" id="KAF2608775.1"/>
    </source>
</evidence>
<evidence type="ECO:0000256" key="1">
    <source>
        <dbReference type="ARBA" id="ARBA00004496"/>
    </source>
</evidence>
<dbReference type="GO" id="GO:0005737">
    <property type="term" value="C:cytoplasm"/>
    <property type="evidence" value="ECO:0007669"/>
    <property type="project" value="UniProtKB-SubCell"/>
</dbReference>
<dbReference type="FunFam" id="3.10.590.10:FF:000001">
    <property type="entry name" value="YTH domain family 1, isoform CRA_a"/>
    <property type="match status" value="1"/>
</dbReference>
<dbReference type="EMBL" id="QGKW02000276">
    <property type="protein sequence ID" value="KAF2608775.1"/>
    <property type="molecule type" value="Genomic_DNA"/>
</dbReference>
<dbReference type="Pfam" id="PF02902">
    <property type="entry name" value="Peptidase_C48"/>
    <property type="match status" value="1"/>
</dbReference>
<dbReference type="Pfam" id="PF04146">
    <property type="entry name" value="YTH"/>
    <property type="match status" value="1"/>
</dbReference>
<protein>
    <recommendedName>
        <fullName evidence="7">YTH domain-containing protein</fullName>
    </recommendedName>
</protein>
<evidence type="ECO:0000256" key="2">
    <source>
        <dbReference type="ARBA" id="ARBA00022490"/>
    </source>
</evidence>
<comment type="subcellular location">
    <subcellularLocation>
        <location evidence="1">Cytoplasm</location>
    </subcellularLocation>
</comment>
<dbReference type="PANTHER" id="PTHR12357">
    <property type="entry name" value="YTH YT521-B HOMOLOGY DOMAIN-CONTAINING"/>
    <property type="match status" value="1"/>
</dbReference>
<organism evidence="8 9">
    <name type="scientific">Brassica cretica</name>
    <name type="common">Mustard</name>
    <dbReference type="NCBI Taxonomy" id="69181"/>
    <lineage>
        <taxon>Eukaryota</taxon>
        <taxon>Viridiplantae</taxon>
        <taxon>Streptophyta</taxon>
        <taxon>Embryophyta</taxon>
        <taxon>Tracheophyta</taxon>
        <taxon>Spermatophyta</taxon>
        <taxon>Magnoliopsida</taxon>
        <taxon>eudicotyledons</taxon>
        <taxon>Gunneridae</taxon>
        <taxon>Pentapetalae</taxon>
        <taxon>rosids</taxon>
        <taxon>malvids</taxon>
        <taxon>Brassicales</taxon>
        <taxon>Brassicaceae</taxon>
        <taxon>Brassiceae</taxon>
        <taxon>Brassica</taxon>
    </lineage>
</organism>
<dbReference type="Gene3D" id="3.10.590.10">
    <property type="entry name" value="ph1033 like domains"/>
    <property type="match status" value="1"/>
</dbReference>
<dbReference type="InterPro" id="IPR045168">
    <property type="entry name" value="YTH_prot"/>
</dbReference>
<feature type="region of interest" description="Disordered" evidence="6">
    <location>
        <begin position="581"/>
        <end position="606"/>
    </location>
</feature>
<dbReference type="Proteomes" id="UP000712281">
    <property type="component" value="Unassembled WGS sequence"/>
</dbReference>